<dbReference type="EMBL" id="JAWQEG010004491">
    <property type="protein sequence ID" value="KAK3861411.1"/>
    <property type="molecule type" value="Genomic_DNA"/>
</dbReference>
<organism evidence="2 3">
    <name type="scientific">Petrolisthes cinctipes</name>
    <name type="common">Flat porcelain crab</name>
    <dbReference type="NCBI Taxonomy" id="88211"/>
    <lineage>
        <taxon>Eukaryota</taxon>
        <taxon>Metazoa</taxon>
        <taxon>Ecdysozoa</taxon>
        <taxon>Arthropoda</taxon>
        <taxon>Crustacea</taxon>
        <taxon>Multicrustacea</taxon>
        <taxon>Malacostraca</taxon>
        <taxon>Eumalacostraca</taxon>
        <taxon>Eucarida</taxon>
        <taxon>Decapoda</taxon>
        <taxon>Pleocyemata</taxon>
        <taxon>Anomura</taxon>
        <taxon>Galatheoidea</taxon>
        <taxon>Porcellanidae</taxon>
        <taxon>Petrolisthes</taxon>
    </lineage>
</organism>
<name>A0AAE1JYW6_PETCI</name>
<comment type="caution">
    <text evidence="2">The sequence shown here is derived from an EMBL/GenBank/DDBJ whole genome shotgun (WGS) entry which is preliminary data.</text>
</comment>
<dbReference type="AlphaFoldDB" id="A0AAE1JYW6"/>
<sequence>MILVRDDGVVVAQQLTEEELVQTQNEIMSRLLKLVERFQQSSDDKIIDTPHSSTSVESTGEHGLGRQLREITSSQSSESDTEDMISLRHSNKIPSTCGKEN</sequence>
<gene>
    <name evidence="2" type="ORF">Pcinc_032632</name>
</gene>
<feature type="compositionally biased region" description="Basic and acidic residues" evidence="1">
    <location>
        <begin position="59"/>
        <end position="69"/>
    </location>
</feature>
<protein>
    <submittedName>
        <fullName evidence="2">Uncharacterized protein</fullName>
    </submittedName>
</protein>
<dbReference type="Proteomes" id="UP001286313">
    <property type="component" value="Unassembled WGS sequence"/>
</dbReference>
<feature type="region of interest" description="Disordered" evidence="1">
    <location>
        <begin position="42"/>
        <end position="101"/>
    </location>
</feature>
<proteinExistence type="predicted"/>
<reference evidence="2" key="1">
    <citation type="submission" date="2023-10" db="EMBL/GenBank/DDBJ databases">
        <title>Genome assemblies of two species of porcelain crab, Petrolisthes cinctipes and Petrolisthes manimaculis (Anomura: Porcellanidae).</title>
        <authorList>
            <person name="Angst P."/>
        </authorList>
    </citation>
    <scope>NUCLEOTIDE SEQUENCE</scope>
    <source>
        <strain evidence="2">PB745_01</strain>
        <tissue evidence="2">Gill</tissue>
    </source>
</reference>
<keyword evidence="3" id="KW-1185">Reference proteome</keyword>
<accession>A0AAE1JYW6</accession>
<evidence type="ECO:0000313" key="3">
    <source>
        <dbReference type="Proteomes" id="UP001286313"/>
    </source>
</evidence>
<evidence type="ECO:0000256" key="1">
    <source>
        <dbReference type="SAM" id="MobiDB-lite"/>
    </source>
</evidence>
<evidence type="ECO:0000313" key="2">
    <source>
        <dbReference type="EMBL" id="KAK3861411.1"/>
    </source>
</evidence>